<sequence length="1574" mass="175684">MPASDALIVGDEFLSEHYFTTDATSQSFQAKTIERRKQWDAARADGVMRPARSAPGVGTATTRGRYTESRNQLGRSLSALAENADADTLDPLYAELRSILGFDNAVRWDIERVGSSETEPGPVLEFRTRGLTGPAPFVIVEAAGDLRLEDLLAKHEKTLLRAYHRDDADLVFSVASLLSTLFVDDDGPRFALVLAGGVALVTERERWLEGRYLAVDLQLVGDRNDDKRGGEIDRALTCLDADSLAPDADGDIWWATVLDESVKHTVGVSKDLREGVRLSIEIIANEVVGRRAAQGLLPLPADQAQVLAGQSLRFLYRVLFLLYAEATPELGVLPTGVPAYEQGYSLDRLRELLPVEITNLSAQSKTHFYDSLAVLFELVDQGHDGGAAANDAAYEEGLKFGALRADLFRPEAISLIAEVKLGDAELQRVLQLLLQTKPMRGRDRGYVSYAELGINQLGAVYEGLMSYTGFFAGEDLYEVAKHGDPEDGSWVVPEDRIASISPADFVKAPDENGELKPVVHRRGTFVFRLAGRERQQSASYYTPEVLTRFTVGQALEELLDQDDTTTTAEQILELTVCEPAMGSGAFAIEAVRQLAEQYLKRRQDELGERIDPERYAIELQHVKSYLALHNVYGVDLNATAVEFAEITLWLDTMGPGLAAPWFGLHLRRGNSLIGARHSVVVADQVTDRGYLEATPVDVVLGESIPHNSVHTFLLPTTGWGSTVDAKEARNLASETTAKLKDWRKTFRKKPTAAQVRRLRDLAIRTETLWAFALRRLEIAESEIRRDIPLWGREFVPTGGAVSREQIEESLADQNGAYRRLRRVMDTWCALWFWPLTDGDRTVDDVIIEPPGVDEWIGTLTDLLGTPVKETRGEKAGQGNLYEVSTWAELTDAEESDLLFAQAKPVDTVLAAHPWLTVAQRVADRQGFFHWELDFAPIFARGGFDLQVGNPPWVRPRSDVDALLAEGDPWFQLVILSKQKPEVVAAKKTHSLALPGMADLVLDGTTDIAATSAFVGDPRMYPHLAALQPDLYRCFMELTWRHRSRTGIATLIHPESHFTDEKATALRHATYRRLRRHWQFENALLLYEIDNHVTYGVHTYAGERPPRFLNASSLYHPDTVTRSLVYNAQGPEPGLKDREGNWDQSPHSSRVVIVDETVLQSWTDILEEPGTKPDRTRMVYAVNSSVSNVLVALSAAPRLGSLQLEFSAGWHEKSDRTKGRFDSDWGEPASWDDVILQGPHLFVSSPIIKAPNHTLRSNKDWTATDFETLQSASLPITTYKPTGDREVYDARYTSWDIVGEDNEARLVHARDCFRVAWRNMANNTAERTLVPALIPPGAAHVHPVYSLVNPAGDALELTVICGVMSSIAHDFGIRAAPKSTIPLSSLQRLPWVTDPRIQRMIATRAARLNCVTDAYATLWQDSYDDGVQTDSWAGGFDHRRRRPLGDVGPEWTPDTPLRIAADRRQALVEIDALVALGLGITADELCTVYRTQFPVLYGYDRNKYLYDMNGRLVPQEVQVRWRKKQDDLTEEERTATNQAGNTYTYELPFQFLDREKDMREAYAVFEARLADNGEV</sequence>
<comment type="caution">
    <text evidence="8">The sequence shown here is derived from an EMBL/GenBank/DDBJ whole genome shotgun (WGS) entry which is preliminary data.</text>
</comment>
<name>A0ABP8JC03_9ACTN</name>
<evidence type="ECO:0000256" key="5">
    <source>
        <dbReference type="ARBA" id="ARBA00047942"/>
    </source>
</evidence>
<feature type="compositionally biased region" description="Polar residues" evidence="6">
    <location>
        <begin position="59"/>
        <end position="68"/>
    </location>
</feature>
<dbReference type="EMBL" id="BAABFR010000015">
    <property type="protein sequence ID" value="GAA4388333.1"/>
    <property type="molecule type" value="Genomic_DNA"/>
</dbReference>
<dbReference type="GO" id="GO:0032259">
    <property type="term" value="P:methylation"/>
    <property type="evidence" value="ECO:0007669"/>
    <property type="project" value="UniProtKB-KW"/>
</dbReference>
<reference evidence="9" key="1">
    <citation type="journal article" date="2019" name="Int. J. Syst. Evol. Microbiol.">
        <title>The Global Catalogue of Microorganisms (GCM) 10K type strain sequencing project: providing services to taxonomists for standard genome sequencing and annotation.</title>
        <authorList>
            <consortium name="The Broad Institute Genomics Platform"/>
            <consortium name="The Broad Institute Genome Sequencing Center for Infectious Disease"/>
            <person name="Wu L."/>
            <person name="Ma J."/>
        </authorList>
    </citation>
    <scope>NUCLEOTIDE SEQUENCE [LARGE SCALE GENOMIC DNA]</scope>
    <source>
        <strain evidence="9">JCM 17688</strain>
    </source>
</reference>
<evidence type="ECO:0000256" key="2">
    <source>
        <dbReference type="ARBA" id="ARBA00022603"/>
    </source>
</evidence>
<dbReference type="SUPFAM" id="SSF53335">
    <property type="entry name" value="S-adenosyl-L-methionine-dependent methyltransferases"/>
    <property type="match status" value="1"/>
</dbReference>
<dbReference type="Pfam" id="PF07669">
    <property type="entry name" value="Eco57I"/>
    <property type="match status" value="1"/>
</dbReference>
<dbReference type="InterPro" id="IPR029063">
    <property type="entry name" value="SAM-dependent_MTases_sf"/>
</dbReference>
<evidence type="ECO:0000256" key="3">
    <source>
        <dbReference type="ARBA" id="ARBA00022679"/>
    </source>
</evidence>
<dbReference type="EC" id="2.1.1.72" evidence="1"/>
<dbReference type="InterPro" id="IPR050953">
    <property type="entry name" value="N4_N6_ade-DNA_methylase"/>
</dbReference>
<accession>A0ABP8JC03</accession>
<keyword evidence="4" id="KW-0949">S-adenosyl-L-methionine</keyword>
<evidence type="ECO:0000313" key="9">
    <source>
        <dbReference type="Proteomes" id="UP001500635"/>
    </source>
</evidence>
<keyword evidence="3" id="KW-0808">Transferase</keyword>
<organism evidence="8 9">
    <name type="scientific">Tsukamurella soli</name>
    <dbReference type="NCBI Taxonomy" id="644556"/>
    <lineage>
        <taxon>Bacteria</taxon>
        <taxon>Bacillati</taxon>
        <taxon>Actinomycetota</taxon>
        <taxon>Actinomycetes</taxon>
        <taxon>Mycobacteriales</taxon>
        <taxon>Tsukamurellaceae</taxon>
        <taxon>Tsukamurella</taxon>
    </lineage>
</organism>
<dbReference type="InterPro" id="IPR011639">
    <property type="entry name" value="MethylTrfase_TaqI-like_dom"/>
</dbReference>
<keyword evidence="2 8" id="KW-0489">Methyltransferase</keyword>
<dbReference type="Proteomes" id="UP001500635">
    <property type="component" value="Unassembled WGS sequence"/>
</dbReference>
<keyword evidence="9" id="KW-1185">Reference proteome</keyword>
<evidence type="ECO:0000256" key="6">
    <source>
        <dbReference type="SAM" id="MobiDB-lite"/>
    </source>
</evidence>
<feature type="region of interest" description="Disordered" evidence="6">
    <location>
        <begin position="49"/>
        <end position="68"/>
    </location>
</feature>
<proteinExistence type="predicted"/>
<evidence type="ECO:0000259" key="7">
    <source>
        <dbReference type="Pfam" id="PF07669"/>
    </source>
</evidence>
<dbReference type="Gene3D" id="3.40.50.150">
    <property type="entry name" value="Vaccinia Virus protein VP39"/>
    <property type="match status" value="2"/>
</dbReference>
<dbReference type="RefSeq" id="WP_344992828.1">
    <property type="nucleotide sequence ID" value="NZ_BAABFR010000015.1"/>
</dbReference>
<protein>
    <recommendedName>
        <fullName evidence="1">site-specific DNA-methyltransferase (adenine-specific)</fullName>
        <ecNumber evidence="1">2.1.1.72</ecNumber>
    </recommendedName>
</protein>
<evidence type="ECO:0000256" key="4">
    <source>
        <dbReference type="ARBA" id="ARBA00022691"/>
    </source>
</evidence>
<evidence type="ECO:0000256" key="1">
    <source>
        <dbReference type="ARBA" id="ARBA00011900"/>
    </source>
</evidence>
<gene>
    <name evidence="8" type="ORF">GCM10023147_13780</name>
</gene>
<evidence type="ECO:0000313" key="8">
    <source>
        <dbReference type="EMBL" id="GAA4388333.1"/>
    </source>
</evidence>
<dbReference type="PANTHER" id="PTHR33841:SF1">
    <property type="entry name" value="DNA METHYLTRANSFERASE A"/>
    <property type="match status" value="1"/>
</dbReference>
<feature type="domain" description="Type II methyltransferase M.TaqI-like" evidence="7">
    <location>
        <begin position="629"/>
        <end position="957"/>
    </location>
</feature>
<dbReference type="PANTHER" id="PTHR33841">
    <property type="entry name" value="DNA METHYLTRANSFERASE YEEA-RELATED"/>
    <property type="match status" value="1"/>
</dbReference>
<comment type="catalytic activity">
    <reaction evidence="5">
        <text>a 2'-deoxyadenosine in DNA + S-adenosyl-L-methionine = an N(6)-methyl-2'-deoxyadenosine in DNA + S-adenosyl-L-homocysteine + H(+)</text>
        <dbReference type="Rhea" id="RHEA:15197"/>
        <dbReference type="Rhea" id="RHEA-COMP:12418"/>
        <dbReference type="Rhea" id="RHEA-COMP:12419"/>
        <dbReference type="ChEBI" id="CHEBI:15378"/>
        <dbReference type="ChEBI" id="CHEBI:57856"/>
        <dbReference type="ChEBI" id="CHEBI:59789"/>
        <dbReference type="ChEBI" id="CHEBI:90615"/>
        <dbReference type="ChEBI" id="CHEBI:90616"/>
        <dbReference type="EC" id="2.1.1.72"/>
    </reaction>
</comment>
<dbReference type="GO" id="GO:0008168">
    <property type="term" value="F:methyltransferase activity"/>
    <property type="evidence" value="ECO:0007669"/>
    <property type="project" value="UniProtKB-KW"/>
</dbReference>